<feature type="domain" description="Ribophorin II C-terminal" evidence="3">
    <location>
        <begin position="214"/>
        <end position="301"/>
    </location>
</feature>
<keyword evidence="2" id="KW-0732">Signal</keyword>
<dbReference type="GeneID" id="85224400"/>
<evidence type="ECO:0000256" key="1">
    <source>
        <dbReference type="SAM" id="Phobius"/>
    </source>
</evidence>
<keyword evidence="1" id="KW-1133">Transmembrane helix</keyword>
<dbReference type="InterPro" id="IPR056790">
    <property type="entry name" value="Ribophorin_II_C"/>
</dbReference>
<dbReference type="EMBL" id="CP119958">
    <property type="protein sequence ID" value="WFD37804.1"/>
    <property type="molecule type" value="Genomic_DNA"/>
</dbReference>
<accession>A0AAF0F0J5</accession>
<reference evidence="4" key="1">
    <citation type="submission" date="2023-03" db="EMBL/GenBank/DDBJ databases">
        <title>Mating type loci evolution in Malassezia.</title>
        <authorList>
            <person name="Coelho M.A."/>
        </authorList>
    </citation>
    <scope>NUCLEOTIDE SEQUENCE</scope>
    <source>
        <strain evidence="4">CBS 9431</strain>
    </source>
</reference>
<proteinExistence type="predicted"/>
<keyword evidence="1" id="KW-0472">Membrane</keyword>
<dbReference type="AlphaFoldDB" id="A0AAF0F0J5"/>
<protein>
    <recommendedName>
        <fullName evidence="3">Ribophorin II C-terminal domain-containing protein</fullName>
    </recommendedName>
</protein>
<feature type="signal peptide" evidence="2">
    <location>
        <begin position="1"/>
        <end position="23"/>
    </location>
</feature>
<organism evidence="4 5">
    <name type="scientific">Malassezia japonica</name>
    <dbReference type="NCBI Taxonomy" id="223818"/>
    <lineage>
        <taxon>Eukaryota</taxon>
        <taxon>Fungi</taxon>
        <taxon>Dikarya</taxon>
        <taxon>Basidiomycota</taxon>
        <taxon>Ustilaginomycotina</taxon>
        <taxon>Malasseziomycetes</taxon>
        <taxon>Malasseziales</taxon>
        <taxon>Malasseziaceae</taxon>
        <taxon>Malassezia</taxon>
    </lineage>
</organism>
<evidence type="ECO:0000259" key="3">
    <source>
        <dbReference type="Pfam" id="PF25147"/>
    </source>
</evidence>
<name>A0AAF0F0J5_9BASI</name>
<evidence type="ECO:0000313" key="4">
    <source>
        <dbReference type="EMBL" id="WFD37804.1"/>
    </source>
</evidence>
<sequence>MHKIVRAWQLAALCLAALVCASGSYDITNARLSVQSFDGAPRLSEKYASKASVQPALLAAEPDDVIKFAFTIADGQGEAVKEDLVPHQAWVVLSDTTAQDAAHSAVWPVRVRGSSASATWSLRMDKLHASVKQKLVDAGPNHPFQLSLLLGSFAPDAASALDAAVIPFLQLEFSAALLARFPAEKPSQRSIAEAKDGFVPWPEHFHTFATEPWQTMPPKAVSLAAALAVFFGPWALLACLWGKLAKRLQSPSVADTTLLASIYALEALALFHWVGTPFYIVCPAALGLAGAALVGGRQALTRPLVS</sequence>
<evidence type="ECO:0000313" key="5">
    <source>
        <dbReference type="Proteomes" id="UP001217754"/>
    </source>
</evidence>
<gene>
    <name evidence="4" type="ORF">MJAP1_000751</name>
</gene>
<feature type="transmembrane region" description="Helical" evidence="1">
    <location>
        <begin position="220"/>
        <end position="241"/>
    </location>
</feature>
<keyword evidence="5" id="KW-1185">Reference proteome</keyword>
<keyword evidence="1" id="KW-0812">Transmembrane</keyword>
<dbReference type="Pfam" id="PF25147">
    <property type="entry name" value="Ribophorin_II_C"/>
    <property type="match status" value="1"/>
</dbReference>
<evidence type="ECO:0000256" key="2">
    <source>
        <dbReference type="SAM" id="SignalP"/>
    </source>
</evidence>
<feature type="transmembrane region" description="Helical" evidence="1">
    <location>
        <begin position="278"/>
        <end position="296"/>
    </location>
</feature>
<feature type="chain" id="PRO_5042276850" description="Ribophorin II C-terminal domain-containing protein" evidence="2">
    <location>
        <begin position="24"/>
        <end position="306"/>
    </location>
</feature>
<dbReference type="Proteomes" id="UP001217754">
    <property type="component" value="Chromosome 1"/>
</dbReference>
<dbReference type="RefSeq" id="XP_060120701.1">
    <property type="nucleotide sequence ID" value="XM_060264718.1"/>
</dbReference>